<dbReference type="EMBL" id="DYYI01000106">
    <property type="protein sequence ID" value="HJE20569.1"/>
    <property type="molecule type" value="Genomic_DNA"/>
</dbReference>
<dbReference type="SUPFAM" id="SSF55729">
    <property type="entry name" value="Acyl-CoA N-acyltransferases (Nat)"/>
    <property type="match status" value="1"/>
</dbReference>
<dbReference type="PROSITE" id="PS51186">
    <property type="entry name" value="GNAT"/>
    <property type="match status" value="1"/>
</dbReference>
<gene>
    <name evidence="2" type="ORF">K8V35_09470</name>
</gene>
<dbReference type="InterPro" id="IPR051531">
    <property type="entry name" value="N-acetyltransferase"/>
</dbReference>
<proteinExistence type="predicted"/>
<reference evidence="2" key="1">
    <citation type="journal article" date="2021" name="PeerJ">
        <title>Extensive microbial diversity within the chicken gut microbiome revealed by metagenomics and culture.</title>
        <authorList>
            <person name="Gilroy R."/>
            <person name="Ravi A."/>
            <person name="Getino M."/>
            <person name="Pursley I."/>
            <person name="Horton D.L."/>
            <person name="Alikhan N.F."/>
            <person name="Baker D."/>
            <person name="Gharbi K."/>
            <person name="Hall N."/>
            <person name="Watson M."/>
            <person name="Adriaenssens E.M."/>
            <person name="Foster-Nyarko E."/>
            <person name="Jarju S."/>
            <person name="Secka A."/>
            <person name="Antonio M."/>
            <person name="Oren A."/>
            <person name="Chaudhuri R.R."/>
            <person name="La Ragione R."/>
            <person name="Hildebrand F."/>
            <person name="Pallen M.J."/>
        </authorList>
    </citation>
    <scope>NUCLEOTIDE SEQUENCE</scope>
    <source>
        <strain evidence="2">6019</strain>
    </source>
</reference>
<dbReference type="Gene3D" id="3.40.630.30">
    <property type="match status" value="1"/>
</dbReference>
<name>A0A921DYL9_9STAP</name>
<reference evidence="2" key="2">
    <citation type="submission" date="2021-09" db="EMBL/GenBank/DDBJ databases">
        <authorList>
            <person name="Gilroy R."/>
        </authorList>
    </citation>
    <scope>NUCLEOTIDE SEQUENCE</scope>
    <source>
        <strain evidence="2">6019</strain>
    </source>
</reference>
<feature type="domain" description="N-acetyltransferase" evidence="1">
    <location>
        <begin position="1"/>
        <end position="121"/>
    </location>
</feature>
<dbReference type="Pfam" id="PF13302">
    <property type="entry name" value="Acetyltransf_3"/>
    <property type="match status" value="1"/>
</dbReference>
<evidence type="ECO:0000313" key="2">
    <source>
        <dbReference type="EMBL" id="HJE20569.1"/>
    </source>
</evidence>
<evidence type="ECO:0000259" key="1">
    <source>
        <dbReference type="PROSITE" id="PS51186"/>
    </source>
</evidence>
<organism evidence="2 3">
    <name type="scientific">Aliicoccus persicus</name>
    <dbReference type="NCBI Taxonomy" id="930138"/>
    <lineage>
        <taxon>Bacteria</taxon>
        <taxon>Bacillati</taxon>
        <taxon>Bacillota</taxon>
        <taxon>Bacilli</taxon>
        <taxon>Bacillales</taxon>
        <taxon>Staphylococcaceae</taxon>
        <taxon>Aliicoccus</taxon>
    </lineage>
</organism>
<evidence type="ECO:0000313" key="3">
    <source>
        <dbReference type="Proteomes" id="UP000763505"/>
    </source>
</evidence>
<dbReference type="GO" id="GO:0016747">
    <property type="term" value="F:acyltransferase activity, transferring groups other than amino-acyl groups"/>
    <property type="evidence" value="ECO:0007669"/>
    <property type="project" value="InterPro"/>
</dbReference>
<sequence length="124" mass="14125">MFEKDNFDSESGLNLAVVLDDKVIGIISTWQTEMKETAEIGFTFNKNFSGQGYASEAALGLLDFLFVQKNMHRVIANCDARNTASAKLCKRIGMRKEAHFIKDYWNKGEWTDSFIFAVLQEELD</sequence>
<dbReference type="InterPro" id="IPR016181">
    <property type="entry name" value="Acyl_CoA_acyltransferase"/>
</dbReference>
<dbReference type="PANTHER" id="PTHR43792:SF1">
    <property type="entry name" value="N-ACETYLTRANSFERASE DOMAIN-CONTAINING PROTEIN"/>
    <property type="match status" value="1"/>
</dbReference>
<accession>A0A921DYL9</accession>
<dbReference type="AlphaFoldDB" id="A0A921DYL9"/>
<dbReference type="InterPro" id="IPR000182">
    <property type="entry name" value="GNAT_dom"/>
</dbReference>
<dbReference type="Proteomes" id="UP000763505">
    <property type="component" value="Unassembled WGS sequence"/>
</dbReference>
<protein>
    <submittedName>
        <fullName evidence="2">GNAT family N-acetyltransferase</fullName>
    </submittedName>
</protein>
<dbReference type="PANTHER" id="PTHR43792">
    <property type="entry name" value="GNAT FAMILY, PUTATIVE (AFU_ORTHOLOGUE AFUA_3G00765)-RELATED-RELATED"/>
    <property type="match status" value="1"/>
</dbReference>
<comment type="caution">
    <text evidence="2">The sequence shown here is derived from an EMBL/GenBank/DDBJ whole genome shotgun (WGS) entry which is preliminary data.</text>
</comment>